<keyword evidence="1" id="KW-0808">Transferase</keyword>
<dbReference type="NCBIfam" id="TIGR03011">
    <property type="entry name" value="sulf_tusB_dsrH"/>
    <property type="match status" value="1"/>
</dbReference>
<dbReference type="Gene3D" id="3.40.1260.10">
    <property type="entry name" value="DsrEFH-like"/>
    <property type="match status" value="1"/>
</dbReference>
<dbReference type="GO" id="GO:1990228">
    <property type="term" value="C:sulfurtransferase complex"/>
    <property type="evidence" value="ECO:0007669"/>
    <property type="project" value="TreeGrafter"/>
</dbReference>
<dbReference type="Pfam" id="PF04077">
    <property type="entry name" value="DsrH"/>
    <property type="match status" value="1"/>
</dbReference>
<dbReference type="SUPFAM" id="SSF75169">
    <property type="entry name" value="DsrEFH-like"/>
    <property type="match status" value="1"/>
</dbReference>
<organism evidence="1 2">
    <name type="scientific">Candidatus Muproteobacteria bacterium RIFCSPHIGHO2_01_FULL_65_16</name>
    <dbReference type="NCBI Taxonomy" id="1817764"/>
    <lineage>
        <taxon>Bacteria</taxon>
        <taxon>Pseudomonadati</taxon>
        <taxon>Pseudomonadota</taxon>
        <taxon>Candidatus Muproteobacteria</taxon>
    </lineage>
</organism>
<dbReference type="EMBL" id="MFSY01000115">
    <property type="protein sequence ID" value="OGI44666.1"/>
    <property type="molecule type" value="Genomic_DNA"/>
</dbReference>
<dbReference type="PANTHER" id="PTHR37526:SF1">
    <property type="entry name" value="PROTEIN TUSB"/>
    <property type="match status" value="1"/>
</dbReference>
<dbReference type="Proteomes" id="UP000179360">
    <property type="component" value="Unassembled WGS sequence"/>
</dbReference>
<dbReference type="AlphaFoldDB" id="A0A1F6THW7"/>
<dbReference type="GO" id="GO:0002143">
    <property type="term" value="P:tRNA wobble position uridine thiolation"/>
    <property type="evidence" value="ECO:0007669"/>
    <property type="project" value="InterPro"/>
</dbReference>
<dbReference type="GO" id="GO:0016740">
    <property type="term" value="F:transferase activity"/>
    <property type="evidence" value="ECO:0007669"/>
    <property type="project" value="UniProtKB-KW"/>
</dbReference>
<name>A0A1F6THW7_9PROT</name>
<dbReference type="InterPro" id="IPR027396">
    <property type="entry name" value="DsrEFH-like"/>
</dbReference>
<gene>
    <name evidence="1" type="ORF">A2637_04570</name>
</gene>
<dbReference type="InterPro" id="IPR007215">
    <property type="entry name" value="Sulphur_relay_TusB/DsrH"/>
</dbReference>
<dbReference type="PANTHER" id="PTHR37526">
    <property type="entry name" value="PROTEIN TUSB"/>
    <property type="match status" value="1"/>
</dbReference>
<accession>A0A1F6THW7</accession>
<dbReference type="STRING" id="1817764.A2637_04570"/>
<protein>
    <submittedName>
        <fullName evidence="1">Sulfurtransferase TusB</fullName>
    </submittedName>
</protein>
<evidence type="ECO:0000313" key="2">
    <source>
        <dbReference type="Proteomes" id="UP000179360"/>
    </source>
</evidence>
<evidence type="ECO:0000313" key="1">
    <source>
        <dbReference type="EMBL" id="OGI44666.1"/>
    </source>
</evidence>
<comment type="caution">
    <text evidence="1">The sequence shown here is derived from an EMBL/GenBank/DDBJ whole genome shotgun (WGS) entry which is preliminary data.</text>
</comment>
<proteinExistence type="predicted"/>
<sequence>MLHTVNKSPFERNALESCLKHARKGDAVLLIEDGVYGAMKGTAFTPKVAAALRDVAVYALQPDIEARGIQNRVLDGVKLVDYGGFVDLATQHNPVQSWL</sequence>
<reference evidence="1 2" key="1">
    <citation type="journal article" date="2016" name="Nat. Commun.">
        <title>Thousands of microbial genomes shed light on interconnected biogeochemical processes in an aquifer system.</title>
        <authorList>
            <person name="Anantharaman K."/>
            <person name="Brown C.T."/>
            <person name="Hug L.A."/>
            <person name="Sharon I."/>
            <person name="Castelle C.J."/>
            <person name="Probst A.J."/>
            <person name="Thomas B.C."/>
            <person name="Singh A."/>
            <person name="Wilkins M.J."/>
            <person name="Karaoz U."/>
            <person name="Brodie E.L."/>
            <person name="Williams K.H."/>
            <person name="Hubbard S.S."/>
            <person name="Banfield J.F."/>
        </authorList>
    </citation>
    <scope>NUCLEOTIDE SEQUENCE [LARGE SCALE GENOMIC DNA]</scope>
</reference>